<dbReference type="EMBL" id="BMOQ01000009">
    <property type="protein sequence ID" value="GGN25696.1"/>
    <property type="molecule type" value="Genomic_DNA"/>
</dbReference>
<evidence type="ECO:0000313" key="2">
    <source>
        <dbReference type="EMBL" id="GGN25696.1"/>
    </source>
</evidence>
<reference evidence="2 3" key="1">
    <citation type="journal article" date="2019" name="Int. J. Syst. Evol. Microbiol.">
        <title>The Global Catalogue of Microorganisms (GCM) 10K type strain sequencing project: providing services to taxonomists for standard genome sequencing and annotation.</title>
        <authorList>
            <consortium name="The Broad Institute Genomics Platform"/>
            <consortium name="The Broad Institute Genome Sequencing Center for Infectious Disease"/>
            <person name="Wu L."/>
            <person name="Ma J."/>
        </authorList>
    </citation>
    <scope>NUCLEOTIDE SEQUENCE [LARGE SCALE GENOMIC DNA]</scope>
    <source>
        <strain evidence="2 3">JCM 16331</strain>
    </source>
</reference>
<dbReference type="OrthoDB" id="346021at2157"/>
<keyword evidence="3" id="KW-1185">Reference proteome</keyword>
<evidence type="ECO:0000313" key="3">
    <source>
        <dbReference type="Proteomes" id="UP000608850"/>
    </source>
</evidence>
<sequence>MSEEEEDDFEQQLGDVQSRAEKLGVSGSGGDSEPTPADIDTEDPDGSDSQQSAQQTPETIGAVDAHEYPNPDRELGALSDIYENNNVFLSPAVVDEVGELWDDIEYEWKKANDTELSKNWDFYMACFRVLLNNSDLVREELGMDTE</sequence>
<dbReference type="AlphaFoldDB" id="A0A830GFD3"/>
<gene>
    <name evidence="2" type="ORF">GCM10009021_29700</name>
</gene>
<feature type="region of interest" description="Disordered" evidence="1">
    <location>
        <begin position="1"/>
        <end position="74"/>
    </location>
</feature>
<evidence type="ECO:0000256" key="1">
    <source>
        <dbReference type="SAM" id="MobiDB-lite"/>
    </source>
</evidence>
<dbReference type="RefSeq" id="WP_188879978.1">
    <property type="nucleotide sequence ID" value="NZ_BMOQ01000009.1"/>
</dbReference>
<protein>
    <submittedName>
        <fullName evidence="2">Uncharacterized protein</fullName>
    </submittedName>
</protein>
<feature type="compositionally biased region" description="Basic and acidic residues" evidence="1">
    <location>
        <begin position="64"/>
        <end position="74"/>
    </location>
</feature>
<dbReference type="Proteomes" id="UP000608850">
    <property type="component" value="Unassembled WGS sequence"/>
</dbReference>
<comment type="caution">
    <text evidence="2">The sequence shown here is derived from an EMBL/GenBank/DDBJ whole genome shotgun (WGS) entry which is preliminary data.</text>
</comment>
<feature type="compositionally biased region" description="Polar residues" evidence="1">
    <location>
        <begin position="47"/>
        <end position="58"/>
    </location>
</feature>
<proteinExistence type="predicted"/>
<name>A0A830GFD3_9EURY</name>
<accession>A0A830GFD3</accession>
<organism evidence="2 3">
    <name type="scientific">Halarchaeum nitratireducens</name>
    <dbReference type="NCBI Taxonomy" id="489913"/>
    <lineage>
        <taxon>Archaea</taxon>
        <taxon>Methanobacteriati</taxon>
        <taxon>Methanobacteriota</taxon>
        <taxon>Stenosarchaea group</taxon>
        <taxon>Halobacteria</taxon>
        <taxon>Halobacteriales</taxon>
        <taxon>Halobacteriaceae</taxon>
    </lineage>
</organism>
<feature type="compositionally biased region" description="Acidic residues" evidence="1">
    <location>
        <begin position="1"/>
        <end position="10"/>
    </location>
</feature>